<dbReference type="PROSITE" id="PS50157">
    <property type="entry name" value="ZINC_FINGER_C2H2_2"/>
    <property type="match status" value="1"/>
</dbReference>
<dbReference type="Gene3D" id="3.30.160.60">
    <property type="entry name" value="Classic Zinc Finger"/>
    <property type="match status" value="1"/>
</dbReference>
<reference evidence="2" key="1">
    <citation type="journal article" date="2014" name="Genome Biol.">
        <title>Genome analysis of a major urban malaria vector mosquito, Anopheles stephensi.</title>
        <authorList>
            <person name="Jiang X."/>
            <person name="Peery A."/>
            <person name="Hall A.B."/>
            <person name="Sharma A."/>
            <person name="Chen X.G."/>
            <person name="Waterhouse R.M."/>
            <person name="Komissarov A."/>
            <person name="Riehle M.M."/>
            <person name="Shouche Y."/>
            <person name="Sharakhova M.V."/>
            <person name="Lawson D."/>
            <person name="Pakpour N."/>
            <person name="Arensburger P."/>
            <person name="Davidson V.L."/>
            <person name="Eiglmeier K."/>
            <person name="Emrich S."/>
            <person name="George P."/>
            <person name="Kennedy R.C."/>
            <person name="Mane S.P."/>
            <person name="Maslen G."/>
            <person name="Oringanje C."/>
            <person name="Qi Y."/>
            <person name="Settlage R."/>
            <person name="Tojo M."/>
            <person name="Tubio J.M."/>
            <person name="Unger M.F."/>
            <person name="Wang B."/>
            <person name="Vernick K.D."/>
            <person name="Ribeiro J.M."/>
            <person name="James A.A."/>
            <person name="Michel K."/>
            <person name="Riehle M.A."/>
            <person name="Luckhart S."/>
            <person name="Sharakhov I.V."/>
            <person name="Tu Z."/>
        </authorList>
    </citation>
    <scope>NUCLEOTIDE SEQUENCE [LARGE SCALE GENOMIC DNA]</scope>
    <source>
        <strain evidence="2">Indian</strain>
    </source>
</reference>
<dbReference type="SUPFAM" id="SSF57667">
    <property type="entry name" value="beta-beta-alpha zinc fingers"/>
    <property type="match status" value="1"/>
</dbReference>
<dbReference type="Pfam" id="PF00096">
    <property type="entry name" value="zf-C2H2"/>
    <property type="match status" value="1"/>
</dbReference>
<dbReference type="InterPro" id="IPR036236">
    <property type="entry name" value="Znf_C2H2_sf"/>
</dbReference>
<dbReference type="Proteomes" id="UP000076408">
    <property type="component" value="Unassembled WGS sequence"/>
</dbReference>
<organism evidence="1 2">
    <name type="scientific">Anopheles stephensi</name>
    <name type="common">Indo-Pakistan malaria mosquito</name>
    <dbReference type="NCBI Taxonomy" id="30069"/>
    <lineage>
        <taxon>Eukaryota</taxon>
        <taxon>Metazoa</taxon>
        <taxon>Ecdysozoa</taxon>
        <taxon>Arthropoda</taxon>
        <taxon>Hexapoda</taxon>
        <taxon>Insecta</taxon>
        <taxon>Pterygota</taxon>
        <taxon>Neoptera</taxon>
        <taxon>Endopterygota</taxon>
        <taxon>Diptera</taxon>
        <taxon>Nematocera</taxon>
        <taxon>Culicoidea</taxon>
        <taxon>Culicidae</taxon>
        <taxon>Anophelinae</taxon>
        <taxon>Anopheles</taxon>
    </lineage>
</organism>
<dbReference type="VEuPathDB" id="VectorBase:ASTEI20_043550"/>
<dbReference type="VEuPathDB" id="VectorBase:ASTE006393"/>
<dbReference type="PROSITE" id="PS00028">
    <property type="entry name" value="ZINC_FINGER_C2H2_1"/>
    <property type="match status" value="1"/>
</dbReference>
<sequence length="152" mass="17685">MAAQDDRSPASNQTEFCRLFWNPFAAEADEPHRPVKMSCKRKRARKRFTVTTGPKHRCSDCAAIFRWPSDLNYHHAYHHSGVLLNVCPETTCGLNFQFPYQLTNHQRTTGHHDWQVVCQECSKRFGSQRFLARHTVASCNRYKLECKKGDEL</sequence>
<name>A0A182XZQ6_ANOST</name>
<evidence type="ECO:0000313" key="1">
    <source>
        <dbReference type="EnsemblMetazoa" id="ASTEI01692-PA"/>
    </source>
</evidence>
<evidence type="ECO:0000313" key="2">
    <source>
        <dbReference type="Proteomes" id="UP000076408"/>
    </source>
</evidence>
<dbReference type="STRING" id="30069.A0A182XZQ6"/>
<proteinExistence type="predicted"/>
<dbReference type="AlphaFoldDB" id="A0A182XZQ6"/>
<dbReference type="InterPro" id="IPR013087">
    <property type="entry name" value="Znf_C2H2_type"/>
</dbReference>
<protein>
    <submittedName>
        <fullName evidence="1">Uncharacterized protein</fullName>
    </submittedName>
</protein>
<dbReference type="VEuPathDB" id="VectorBase:ASTEI01692"/>
<accession>A0A182XZQ6</accession>
<reference evidence="1" key="2">
    <citation type="submission" date="2020-05" db="UniProtKB">
        <authorList>
            <consortium name="EnsemblMetazoa"/>
        </authorList>
    </citation>
    <scope>IDENTIFICATION</scope>
    <source>
        <strain evidence="1">Indian</strain>
    </source>
</reference>
<dbReference type="SMART" id="SM00355">
    <property type="entry name" value="ZnF_C2H2"/>
    <property type="match status" value="3"/>
</dbReference>
<dbReference type="OMA" id="IFRWPSD"/>
<dbReference type="EnsemblMetazoa" id="ASTEI01692-RA">
    <property type="protein sequence ID" value="ASTEI01692-PA"/>
    <property type="gene ID" value="ASTEI01692"/>
</dbReference>
<keyword evidence="2" id="KW-1185">Reference proteome</keyword>